<sequence length="342" mass="37764">MGSDKKLVLCDFWYADELPALTVPFEPYARERLGHWAVPFLKIPPLRAMALLWLGRKFDAVAPNWYRGGRFACFLQSLTGRKCLILLECIDYGVEAKGPLTRFLYRILFQPFMGAALRRSVAGLQVLTCRERDLFKTRYGLSAQAITLITWPLKGWLKPQAAVKPAQGYYVFSSGRSACDWETLFKAAEIGGWALKIACSTKDLGLVKALNARGTVDVQCEVSLAEHDAYVAGAQLYVLCLQEQYKSSGQVRLAACIEAGVPVVASDVRGLEGYLVDGVSAAVVPPKNPEALAKRVAALLADPEARADLTRRAREYADGYTRADYFRAVEGFVRDALARAEP</sequence>
<organism evidence="2 3">
    <name type="scientific">Rhizomicrobium palustre</name>
    <dbReference type="NCBI Taxonomy" id="189966"/>
    <lineage>
        <taxon>Bacteria</taxon>
        <taxon>Pseudomonadati</taxon>
        <taxon>Pseudomonadota</taxon>
        <taxon>Alphaproteobacteria</taxon>
        <taxon>Micropepsales</taxon>
        <taxon>Micropepsaceae</taxon>
        <taxon>Rhizomicrobium</taxon>
    </lineage>
</organism>
<dbReference type="Gene3D" id="3.40.50.2000">
    <property type="entry name" value="Glycogen Phosphorylase B"/>
    <property type="match status" value="1"/>
</dbReference>
<dbReference type="Proteomes" id="UP000570514">
    <property type="component" value="Unassembled WGS sequence"/>
</dbReference>
<dbReference type="AlphaFoldDB" id="A0A846MXP4"/>
<dbReference type="GO" id="GO:0016757">
    <property type="term" value="F:glycosyltransferase activity"/>
    <property type="evidence" value="ECO:0007669"/>
    <property type="project" value="InterPro"/>
</dbReference>
<dbReference type="PANTHER" id="PTHR12526">
    <property type="entry name" value="GLYCOSYLTRANSFERASE"/>
    <property type="match status" value="1"/>
</dbReference>
<name>A0A846MXP4_9PROT</name>
<dbReference type="InterPro" id="IPR001296">
    <property type="entry name" value="Glyco_trans_1"/>
</dbReference>
<evidence type="ECO:0000313" key="2">
    <source>
        <dbReference type="EMBL" id="NIK88358.1"/>
    </source>
</evidence>
<evidence type="ECO:0000259" key="1">
    <source>
        <dbReference type="Pfam" id="PF00534"/>
    </source>
</evidence>
<gene>
    <name evidence="2" type="ORF">FHS83_001676</name>
</gene>
<evidence type="ECO:0000313" key="3">
    <source>
        <dbReference type="Proteomes" id="UP000570514"/>
    </source>
</evidence>
<proteinExistence type="predicted"/>
<reference evidence="2 3" key="1">
    <citation type="submission" date="2020-03" db="EMBL/GenBank/DDBJ databases">
        <title>Genomic Encyclopedia of Type Strains, Phase IV (KMG-IV): sequencing the most valuable type-strain genomes for metagenomic binning, comparative biology and taxonomic classification.</title>
        <authorList>
            <person name="Goeker M."/>
        </authorList>
    </citation>
    <scope>NUCLEOTIDE SEQUENCE [LARGE SCALE GENOMIC DNA]</scope>
    <source>
        <strain evidence="2 3">DSM 19867</strain>
    </source>
</reference>
<comment type="caution">
    <text evidence="2">The sequence shown here is derived from an EMBL/GenBank/DDBJ whole genome shotgun (WGS) entry which is preliminary data.</text>
</comment>
<protein>
    <recommendedName>
        <fullName evidence="1">Glycosyl transferase family 1 domain-containing protein</fullName>
    </recommendedName>
</protein>
<dbReference type="EMBL" id="JAASRM010000001">
    <property type="protein sequence ID" value="NIK88358.1"/>
    <property type="molecule type" value="Genomic_DNA"/>
</dbReference>
<dbReference type="Pfam" id="PF00534">
    <property type="entry name" value="Glycos_transf_1"/>
    <property type="match status" value="1"/>
</dbReference>
<accession>A0A846MXP4</accession>
<keyword evidence="3" id="KW-1185">Reference proteome</keyword>
<dbReference type="RefSeq" id="WP_167082542.1">
    <property type="nucleotide sequence ID" value="NZ_BAAADC010000001.1"/>
</dbReference>
<feature type="domain" description="Glycosyl transferase family 1" evidence="1">
    <location>
        <begin position="207"/>
        <end position="315"/>
    </location>
</feature>
<dbReference type="PANTHER" id="PTHR12526:SF637">
    <property type="entry name" value="GLYCOSYLTRANSFERASE EPSF-RELATED"/>
    <property type="match status" value="1"/>
</dbReference>
<dbReference type="SUPFAM" id="SSF53756">
    <property type="entry name" value="UDP-Glycosyltransferase/glycogen phosphorylase"/>
    <property type="match status" value="1"/>
</dbReference>